<dbReference type="Pfam" id="PF12974">
    <property type="entry name" value="Phosphonate-bd"/>
    <property type="match status" value="1"/>
</dbReference>
<gene>
    <name evidence="1" type="ORF">AMJAP_1420</name>
</gene>
<dbReference type="EMBL" id="AP014545">
    <property type="protein sequence ID" value="BBB26015.1"/>
    <property type="molecule type" value="Genomic_DNA"/>
</dbReference>
<accession>A0A7R6PKG9</accession>
<dbReference type="AlphaFoldDB" id="A0A7R6PKG9"/>
<reference evidence="1 2" key="1">
    <citation type="journal article" date="2008" name="Int. J. Syst. Evol. Microbiol.">
        <title>Amphritea japonica sp. nov. and Amphritea balenae sp. nov., isolated from the sediment adjacent to sperm whale carcasses off Kagoshima, Japan.</title>
        <authorList>
            <person name="Miyazaki M."/>
            <person name="Nogi Y."/>
            <person name="Fujiwara Y."/>
            <person name="Kawato M."/>
            <person name="Nagahama T."/>
            <person name="Kubokawa K."/>
            <person name="Horikoshi K."/>
        </authorList>
    </citation>
    <scope>NUCLEOTIDE SEQUENCE [LARGE SCALE GENOMIC DNA]</scope>
    <source>
        <strain evidence="1 2">ATCC BAA-1530</strain>
    </source>
</reference>
<keyword evidence="2" id="KW-1185">Reference proteome</keyword>
<dbReference type="OrthoDB" id="34246at2"/>
<protein>
    <submittedName>
        <fullName evidence="1">Uncharacterized protein</fullName>
    </submittedName>
</protein>
<evidence type="ECO:0000313" key="2">
    <source>
        <dbReference type="Proteomes" id="UP000595663"/>
    </source>
</evidence>
<proteinExistence type="predicted"/>
<dbReference type="Proteomes" id="UP000595663">
    <property type="component" value="Chromosome"/>
</dbReference>
<dbReference type="KEGG" id="ajp:AMJAP_1420"/>
<organism evidence="1 2">
    <name type="scientific">Amphritea japonica ATCC BAA-1530</name>
    <dbReference type="NCBI Taxonomy" id="1278309"/>
    <lineage>
        <taxon>Bacteria</taxon>
        <taxon>Pseudomonadati</taxon>
        <taxon>Pseudomonadota</taxon>
        <taxon>Gammaproteobacteria</taxon>
        <taxon>Oceanospirillales</taxon>
        <taxon>Oceanospirillaceae</taxon>
        <taxon>Amphritea</taxon>
    </lineage>
</organism>
<dbReference type="RefSeq" id="WP_019621621.1">
    <property type="nucleotide sequence ID" value="NZ_AP014545.1"/>
</dbReference>
<name>A0A7R6PKG9_9GAMM</name>
<evidence type="ECO:0000313" key="1">
    <source>
        <dbReference type="EMBL" id="BBB26015.1"/>
    </source>
</evidence>
<sequence length="242" mass="27006">MEKIRLLIPPSDTARDSERWYEFAIYLSKRSGLSVSPIISATTEEYQDQIPSADLVYCAPEQIPKLIRDHRFSPLMQPTGVFEEVAIVSGPGANQHNLQGIDGEILGGIKGSFANRLGLTTLTQRQIHPAAMEYKDNWLQLLKAVQQGDLPYALLSKSFIDQLSALSLTSVNLLARSNLQKAFPLLMYAPPLKSQTAELRQILQAMIDEPKAQPILEKLKNQGWQKPSEPSIITMVKLLRGK</sequence>